<dbReference type="RefSeq" id="WP_379678361.1">
    <property type="nucleotide sequence ID" value="NZ_JBHMEY010000084.1"/>
</dbReference>
<proteinExistence type="predicted"/>
<reference evidence="1 2" key="1">
    <citation type="submission" date="2024-09" db="EMBL/GenBank/DDBJ databases">
        <authorList>
            <person name="Sun Q."/>
            <person name="Mori K."/>
        </authorList>
    </citation>
    <scope>NUCLEOTIDE SEQUENCE [LARGE SCALE GENOMIC DNA]</scope>
    <source>
        <strain evidence="1 2">CECT 7955</strain>
    </source>
</reference>
<name>A0ABV5GSJ3_9FLAO</name>
<comment type="caution">
    <text evidence="1">The sequence shown here is derived from an EMBL/GenBank/DDBJ whole genome shotgun (WGS) entry which is preliminary data.</text>
</comment>
<feature type="non-terminal residue" evidence="1">
    <location>
        <position position="1"/>
    </location>
</feature>
<organism evidence="1 2">
    <name type="scientific">Flavobacterium jumunjinense</name>
    <dbReference type="NCBI Taxonomy" id="998845"/>
    <lineage>
        <taxon>Bacteria</taxon>
        <taxon>Pseudomonadati</taxon>
        <taxon>Bacteroidota</taxon>
        <taxon>Flavobacteriia</taxon>
        <taxon>Flavobacteriales</taxon>
        <taxon>Flavobacteriaceae</taxon>
        <taxon>Flavobacterium</taxon>
    </lineage>
</organism>
<protein>
    <submittedName>
        <fullName evidence="1">Uncharacterized protein</fullName>
    </submittedName>
</protein>
<dbReference type="EMBL" id="JBHMEY010000084">
    <property type="protein sequence ID" value="MFB9098368.1"/>
    <property type="molecule type" value="Genomic_DNA"/>
</dbReference>
<sequence length="216" mass="24683">FFESTGSVLTRKRLHSQTGEDYLATLVRHKKGEKYIYELEEFKDFKPKWDASAKDPSDKFDCTIKFAEKGHHTDGKNILYADLFIPKKLGDFMSSYKGTGFKDISLGKTMLDDGYVMLKKEIGKDLDGIYAEWLKSSAYKDFPNSESVNLYDLKTAMKGKKITKENLEEAAFKTFTGSWAKSKGFTKAVVVSENDVYKELNGDINRLKELEVIFIK</sequence>
<evidence type="ECO:0000313" key="2">
    <source>
        <dbReference type="Proteomes" id="UP001589607"/>
    </source>
</evidence>
<evidence type="ECO:0000313" key="1">
    <source>
        <dbReference type="EMBL" id="MFB9098368.1"/>
    </source>
</evidence>
<keyword evidence="2" id="KW-1185">Reference proteome</keyword>
<gene>
    <name evidence="1" type="ORF">ACFFVF_17830</name>
</gene>
<dbReference type="Proteomes" id="UP001589607">
    <property type="component" value="Unassembled WGS sequence"/>
</dbReference>
<accession>A0ABV5GSJ3</accession>